<proteinExistence type="predicted"/>
<dbReference type="Proteomes" id="UP000636110">
    <property type="component" value="Unassembled WGS sequence"/>
</dbReference>
<accession>A0ABR6ESY0</accession>
<evidence type="ECO:0000313" key="5">
    <source>
        <dbReference type="Proteomes" id="UP000636110"/>
    </source>
</evidence>
<dbReference type="PIRSF" id="PIRSF018266">
    <property type="entry name" value="FecR"/>
    <property type="match status" value="1"/>
</dbReference>
<dbReference type="EMBL" id="WNXC01000001">
    <property type="protein sequence ID" value="MBB2148331.1"/>
    <property type="molecule type" value="Genomic_DNA"/>
</dbReference>
<reference evidence="4 5" key="1">
    <citation type="submission" date="2019-11" db="EMBL/GenBank/DDBJ databases">
        <title>Description of Pedobacter sp. LMG 31462T.</title>
        <authorList>
            <person name="Carlier A."/>
            <person name="Qi S."/>
            <person name="Vandamme P."/>
        </authorList>
    </citation>
    <scope>NUCLEOTIDE SEQUENCE [LARGE SCALE GENOMIC DNA]</scope>
    <source>
        <strain evidence="4 5">LMG 31462</strain>
    </source>
</reference>
<dbReference type="InterPro" id="IPR032508">
    <property type="entry name" value="FecR_C"/>
</dbReference>
<organism evidence="4 5">
    <name type="scientific">Pedobacter gandavensis</name>
    <dbReference type="NCBI Taxonomy" id="2679963"/>
    <lineage>
        <taxon>Bacteria</taxon>
        <taxon>Pseudomonadati</taxon>
        <taxon>Bacteroidota</taxon>
        <taxon>Sphingobacteriia</taxon>
        <taxon>Sphingobacteriales</taxon>
        <taxon>Sphingobacteriaceae</taxon>
        <taxon>Pedobacter</taxon>
    </lineage>
</organism>
<comment type="caution">
    <text evidence="4">The sequence shown here is derived from an EMBL/GenBank/DDBJ whole genome shotgun (WGS) entry which is preliminary data.</text>
</comment>
<gene>
    <name evidence="4" type="ORF">GM920_05350</name>
</gene>
<evidence type="ECO:0000256" key="1">
    <source>
        <dbReference type="SAM" id="Phobius"/>
    </source>
</evidence>
<feature type="domain" description="FecR protein" evidence="2">
    <location>
        <begin position="162"/>
        <end position="258"/>
    </location>
</feature>
<dbReference type="PANTHER" id="PTHR30273">
    <property type="entry name" value="PERIPLASMIC SIGNAL SENSOR AND SIGMA FACTOR ACTIVATOR FECR-RELATED"/>
    <property type="match status" value="1"/>
</dbReference>
<dbReference type="Gene3D" id="2.60.120.1440">
    <property type="match status" value="1"/>
</dbReference>
<evidence type="ECO:0000259" key="3">
    <source>
        <dbReference type="Pfam" id="PF16344"/>
    </source>
</evidence>
<keyword evidence="5" id="KW-1185">Reference proteome</keyword>
<keyword evidence="1" id="KW-1133">Transmembrane helix</keyword>
<keyword evidence="1" id="KW-0472">Membrane</keyword>
<dbReference type="InterPro" id="IPR012373">
    <property type="entry name" value="Ferrdict_sens_TM"/>
</dbReference>
<dbReference type="Gene3D" id="3.55.50.30">
    <property type="match status" value="1"/>
</dbReference>
<evidence type="ECO:0000313" key="4">
    <source>
        <dbReference type="EMBL" id="MBB2148331.1"/>
    </source>
</evidence>
<feature type="transmembrane region" description="Helical" evidence="1">
    <location>
        <begin position="65"/>
        <end position="85"/>
    </location>
</feature>
<dbReference type="Pfam" id="PF04773">
    <property type="entry name" value="FecR"/>
    <property type="match status" value="1"/>
</dbReference>
<dbReference type="PANTHER" id="PTHR30273:SF2">
    <property type="entry name" value="PROTEIN FECR"/>
    <property type="match status" value="1"/>
</dbReference>
<dbReference type="RefSeq" id="WP_182954155.1">
    <property type="nucleotide sequence ID" value="NZ_WNXC01000001.1"/>
</dbReference>
<dbReference type="InterPro" id="IPR006860">
    <property type="entry name" value="FecR"/>
</dbReference>
<evidence type="ECO:0000259" key="2">
    <source>
        <dbReference type="Pfam" id="PF04773"/>
    </source>
</evidence>
<sequence>MQAKELLEKYRANQCNEEERIQLQNWFHQLDLEKEADFTLGELDRIEEEMWESIRAQTSPKKVKLWPSIAAAAILLIGVGIGYYVNQEQANSAKVKIAFQDIPPGGNKAFLILANGKRISLTDAKNGTVANQSGINITKTANGKLVYTVKETEVNSSNVSNTIETPVGGQYEVVLPDGTKVTLNTSSSITFPTSFASKKERSVILKGEAYFEVAKNINQPFKVLTTLQEVVVLGTHFNINAYTDEDLTLTTLLEGSVRVAAIGKKAKLLVPGEQSAINEGQFEVQQVDVESAVAWQNGNFSFENESVEAVMRKIARWYNVEVIYKGDFSNIKLLGSVSRKKKLSEVLRVIQLSRKVKFKVEGRRVTVMP</sequence>
<dbReference type="Pfam" id="PF16344">
    <property type="entry name" value="FecR_C"/>
    <property type="match status" value="1"/>
</dbReference>
<protein>
    <submittedName>
        <fullName evidence="4">DUF4974 domain-containing protein</fullName>
    </submittedName>
</protein>
<name>A0ABR6ESY0_9SPHI</name>
<keyword evidence="1" id="KW-0812">Transmembrane</keyword>
<feature type="domain" description="Protein FecR C-terminal" evidence="3">
    <location>
        <begin position="300"/>
        <end position="367"/>
    </location>
</feature>